<dbReference type="Gene3D" id="3.40.50.300">
    <property type="entry name" value="P-loop containing nucleotide triphosphate hydrolases"/>
    <property type="match status" value="2"/>
</dbReference>
<evidence type="ECO:0000256" key="3">
    <source>
        <dbReference type="SAM" id="Coils"/>
    </source>
</evidence>
<evidence type="ECO:0000259" key="4">
    <source>
        <dbReference type="PROSITE" id="PS50893"/>
    </source>
</evidence>
<dbReference type="InterPro" id="IPR003593">
    <property type="entry name" value="AAA+_ATPase"/>
</dbReference>
<feature type="coiled-coil region" evidence="3">
    <location>
        <begin position="219"/>
        <end position="282"/>
    </location>
</feature>
<name>A0A944CKI7_9BACI</name>
<organism evidence="5 6">
    <name type="scientific">Mesobacillus boroniphilus</name>
    <dbReference type="NCBI Taxonomy" id="308892"/>
    <lineage>
        <taxon>Bacteria</taxon>
        <taxon>Bacillati</taxon>
        <taxon>Bacillota</taxon>
        <taxon>Bacilli</taxon>
        <taxon>Bacillales</taxon>
        <taxon>Bacillaceae</taxon>
        <taxon>Mesobacillus</taxon>
    </lineage>
</organism>
<proteinExistence type="predicted"/>
<dbReference type="SMART" id="SM00382">
    <property type="entry name" value="AAA"/>
    <property type="match status" value="2"/>
</dbReference>
<reference evidence="5 6" key="1">
    <citation type="journal article" date="2021" name="Microorganisms">
        <title>Bacterial Dimethylsulfoniopropionate Biosynthesis in the East China Sea.</title>
        <authorList>
            <person name="Liu J."/>
            <person name="Zhang Y."/>
            <person name="Liu J."/>
            <person name="Zhong H."/>
            <person name="Williams B.T."/>
            <person name="Zheng Y."/>
            <person name="Curson A.R.J."/>
            <person name="Sun C."/>
            <person name="Sun H."/>
            <person name="Song D."/>
            <person name="Wagner Mackenzie B."/>
            <person name="Bermejo Martinez A."/>
            <person name="Todd J.D."/>
            <person name="Zhang X.H."/>
        </authorList>
    </citation>
    <scope>NUCLEOTIDE SEQUENCE [LARGE SCALE GENOMIC DNA]</scope>
    <source>
        <strain evidence="5 6">ESS08</strain>
    </source>
</reference>
<keyword evidence="2 5" id="KW-0067">ATP-binding</keyword>
<dbReference type="Pfam" id="PF00005">
    <property type="entry name" value="ABC_tran"/>
    <property type="match status" value="2"/>
</dbReference>
<sequence>MTIMKIRGIQKSFNEQQILQNAEMDIKHNSRFGLVGNNGAGKTTLANIIYGSITPDKGMIDTFNNNMNIGYLKQSTEYSIHELENPFSLAENGLFELSSHLGLNKDVDWVDPDWEKLSGGEKLKISLASIWASRPELLILDEPTNHLDLQGVEWLIDEIKTFKGAVIIISHDRYFLDRTVTEIIEIEDGTTNLFHGNYTAYRKEKEKLYEIQLHQYGIQQKHKQQIEQQMANLKNWSEKAHRDSTKQEGYKEYYRMKAKKMDNQIKSKMKRLNQELEKNEVKPPKEEAAVRFEFQDSRKRGKRILEARDLSKFFGSRCLFEKSHFYMNHGESMALLGTNGSGKTTLIKILLGEDTPSSGEVWVSETVRIGYLSQDVSDLPPDKTALEYTGLTDRESIGRARTIFANIGLHEEKLTVPISYLSLGERTRIKLVMMLLDEIDLLILDEPTNHLDLASRESLEKTLMDFQGSILVVSHDVYFIEKISEKLLLIDNGKISRKEFGMKEFNNQKSSPNLSSKKKEEQLMVVQNEINAIVGRLSFMNKDESGYEELDNVLAELLKKKRELI</sequence>
<gene>
    <name evidence="5" type="ORF">DYI25_08480</name>
</gene>
<dbReference type="InterPro" id="IPR017871">
    <property type="entry name" value="ABC_transporter-like_CS"/>
</dbReference>
<evidence type="ECO:0000256" key="2">
    <source>
        <dbReference type="ARBA" id="ARBA00022840"/>
    </source>
</evidence>
<dbReference type="EMBL" id="QTKX01000001">
    <property type="protein sequence ID" value="MBS8264469.1"/>
    <property type="molecule type" value="Genomic_DNA"/>
</dbReference>
<dbReference type="GO" id="GO:0016887">
    <property type="term" value="F:ATP hydrolysis activity"/>
    <property type="evidence" value="ECO:0007669"/>
    <property type="project" value="InterPro"/>
</dbReference>
<evidence type="ECO:0000313" key="5">
    <source>
        <dbReference type="EMBL" id="MBS8264469.1"/>
    </source>
</evidence>
<protein>
    <submittedName>
        <fullName evidence="5">ABC transporter ATP-binding protein</fullName>
    </submittedName>
</protein>
<keyword evidence="3" id="KW-0175">Coiled coil</keyword>
<keyword evidence="6" id="KW-1185">Reference proteome</keyword>
<dbReference type="RefSeq" id="WP_213367963.1">
    <property type="nucleotide sequence ID" value="NZ_QTKX01000001.1"/>
</dbReference>
<dbReference type="PANTHER" id="PTHR42855">
    <property type="entry name" value="ABC TRANSPORTER ATP-BINDING SUBUNIT"/>
    <property type="match status" value="1"/>
</dbReference>
<dbReference type="PANTHER" id="PTHR42855:SF2">
    <property type="entry name" value="DRUG RESISTANCE ABC TRANSPORTER,ATP-BINDING PROTEIN"/>
    <property type="match status" value="1"/>
</dbReference>
<dbReference type="AlphaFoldDB" id="A0A944CKI7"/>
<dbReference type="InterPro" id="IPR027417">
    <property type="entry name" value="P-loop_NTPase"/>
</dbReference>
<dbReference type="CDD" id="cd03221">
    <property type="entry name" value="ABCF_EF-3"/>
    <property type="match status" value="2"/>
</dbReference>
<dbReference type="NCBIfam" id="NF000355">
    <property type="entry name" value="ribo_prot_ABC_F"/>
    <property type="match status" value="1"/>
</dbReference>
<dbReference type="PROSITE" id="PS50893">
    <property type="entry name" value="ABC_TRANSPORTER_2"/>
    <property type="match status" value="2"/>
</dbReference>
<feature type="domain" description="ABC transporter" evidence="4">
    <location>
        <begin position="305"/>
        <end position="517"/>
    </location>
</feature>
<accession>A0A944CKI7</accession>
<evidence type="ECO:0000313" key="6">
    <source>
        <dbReference type="Proteomes" id="UP000761411"/>
    </source>
</evidence>
<dbReference type="Proteomes" id="UP000761411">
    <property type="component" value="Unassembled WGS sequence"/>
</dbReference>
<feature type="domain" description="ABC transporter" evidence="4">
    <location>
        <begin position="4"/>
        <end position="213"/>
    </location>
</feature>
<evidence type="ECO:0000256" key="1">
    <source>
        <dbReference type="ARBA" id="ARBA00022741"/>
    </source>
</evidence>
<dbReference type="InterPro" id="IPR051309">
    <property type="entry name" value="ABCF_ATPase"/>
</dbReference>
<dbReference type="GO" id="GO:0005524">
    <property type="term" value="F:ATP binding"/>
    <property type="evidence" value="ECO:0007669"/>
    <property type="project" value="UniProtKB-KW"/>
</dbReference>
<keyword evidence="1" id="KW-0547">Nucleotide-binding</keyword>
<dbReference type="InterPro" id="IPR003439">
    <property type="entry name" value="ABC_transporter-like_ATP-bd"/>
</dbReference>
<dbReference type="PROSITE" id="PS00211">
    <property type="entry name" value="ABC_TRANSPORTER_1"/>
    <property type="match status" value="1"/>
</dbReference>
<comment type="caution">
    <text evidence="5">The sequence shown here is derived from an EMBL/GenBank/DDBJ whole genome shotgun (WGS) entry which is preliminary data.</text>
</comment>
<dbReference type="SUPFAM" id="SSF52540">
    <property type="entry name" value="P-loop containing nucleoside triphosphate hydrolases"/>
    <property type="match status" value="2"/>
</dbReference>